<gene>
    <name evidence="5" type="ORF">FB547_11426</name>
</gene>
<sequence>MNRLLTRVALVAATMCIPIASASETLKIGFLTTLSGQGAAIGQDIRDGFALGVKHSGDRLGGVPLEVQYVDDQLSPESARQTADRFIKLNKVDIVTGVVYGSVLIPILPAILASDTVYISTNPGPADYAGAKCHKNLFVAALQNEDIPQAMGRYAASKSYKRVALMAANYPGGREAIVGFKRQFKEVAVEEIYTKLGQLDYASEIVTLRESKPEAIFFMLPGAMGINFIKQFEAAGLTKQIALLAPGYSADEDTIRAVGDPVVGVFNASQWSADLPGALNQKFVEDFTKTYGRPPTMNASQGYDTALLIDNAVRKTGGKVRDREALRQALRKAEFQSLRGPFRFNTNQFPIHTLYLRVVQKDASGKIGNKLVGELLPNHADPYAAECKL</sequence>
<dbReference type="Proteomes" id="UP000319722">
    <property type="component" value="Unassembled WGS sequence"/>
</dbReference>
<dbReference type="EMBL" id="VIVL01000014">
    <property type="protein sequence ID" value="TWD75955.1"/>
    <property type="molecule type" value="Genomic_DNA"/>
</dbReference>
<dbReference type="OrthoDB" id="8522748at2"/>
<comment type="caution">
    <text evidence="5">The sequence shown here is derived from an EMBL/GenBank/DDBJ whole genome shotgun (WGS) entry which is preliminary data.</text>
</comment>
<dbReference type="Pfam" id="PF13458">
    <property type="entry name" value="Peripla_BP_6"/>
    <property type="match status" value="1"/>
</dbReference>
<dbReference type="PANTHER" id="PTHR30483">
    <property type="entry name" value="LEUCINE-SPECIFIC-BINDING PROTEIN"/>
    <property type="match status" value="1"/>
</dbReference>
<evidence type="ECO:0000256" key="3">
    <source>
        <dbReference type="SAM" id="SignalP"/>
    </source>
</evidence>
<feature type="signal peptide" evidence="3">
    <location>
        <begin position="1"/>
        <end position="22"/>
    </location>
</feature>
<dbReference type="Gene3D" id="3.40.50.2300">
    <property type="match status" value="2"/>
</dbReference>
<protein>
    <submittedName>
        <fullName evidence="5">Amino acid/amide ABC transporter substrate-binding protein (HAAT family)</fullName>
    </submittedName>
</protein>
<accession>A0A561BAL0</accession>
<dbReference type="RefSeq" id="WP_145747024.1">
    <property type="nucleotide sequence ID" value="NZ_VIVL01000014.1"/>
</dbReference>
<evidence type="ECO:0000256" key="1">
    <source>
        <dbReference type="ARBA" id="ARBA00010062"/>
    </source>
</evidence>
<keyword evidence="2 3" id="KW-0732">Signal</keyword>
<name>A0A561BAL0_9BURK</name>
<dbReference type="InterPro" id="IPR028082">
    <property type="entry name" value="Peripla_BP_I"/>
</dbReference>
<dbReference type="CDD" id="cd06359">
    <property type="entry name" value="PBP1_Nba-like"/>
    <property type="match status" value="1"/>
</dbReference>
<dbReference type="InterPro" id="IPR028081">
    <property type="entry name" value="Leu-bd"/>
</dbReference>
<feature type="chain" id="PRO_5022155360" evidence="3">
    <location>
        <begin position="23"/>
        <end position="389"/>
    </location>
</feature>
<comment type="similarity">
    <text evidence="1">Belongs to the leucine-binding protein family.</text>
</comment>
<dbReference type="SUPFAM" id="SSF53822">
    <property type="entry name" value="Periplasmic binding protein-like I"/>
    <property type="match status" value="1"/>
</dbReference>
<reference evidence="5 6" key="1">
    <citation type="submission" date="2019-06" db="EMBL/GenBank/DDBJ databases">
        <title>Sorghum-associated microbial communities from plants grown in Nebraska, USA.</title>
        <authorList>
            <person name="Schachtman D."/>
        </authorList>
    </citation>
    <scope>NUCLEOTIDE SEQUENCE [LARGE SCALE GENOMIC DNA]</scope>
    <source>
        <strain evidence="5 6">T529</strain>
    </source>
</reference>
<organism evidence="5 6">
    <name type="scientific">Variovorax beijingensis</name>
    <dbReference type="NCBI Taxonomy" id="2496117"/>
    <lineage>
        <taxon>Bacteria</taxon>
        <taxon>Pseudomonadati</taxon>
        <taxon>Pseudomonadota</taxon>
        <taxon>Betaproteobacteria</taxon>
        <taxon>Burkholderiales</taxon>
        <taxon>Comamonadaceae</taxon>
        <taxon>Variovorax</taxon>
    </lineage>
</organism>
<dbReference type="PANTHER" id="PTHR30483:SF6">
    <property type="entry name" value="PERIPLASMIC BINDING PROTEIN OF ABC TRANSPORTER FOR NATURAL AMINO ACIDS"/>
    <property type="match status" value="1"/>
</dbReference>
<dbReference type="InterPro" id="IPR051010">
    <property type="entry name" value="BCAA_transport"/>
</dbReference>
<evidence type="ECO:0000313" key="5">
    <source>
        <dbReference type="EMBL" id="TWD75955.1"/>
    </source>
</evidence>
<evidence type="ECO:0000256" key="2">
    <source>
        <dbReference type="ARBA" id="ARBA00022729"/>
    </source>
</evidence>
<feature type="domain" description="Leucine-binding protein" evidence="4">
    <location>
        <begin position="25"/>
        <end position="362"/>
    </location>
</feature>
<evidence type="ECO:0000259" key="4">
    <source>
        <dbReference type="Pfam" id="PF13458"/>
    </source>
</evidence>
<evidence type="ECO:0000313" key="6">
    <source>
        <dbReference type="Proteomes" id="UP000319722"/>
    </source>
</evidence>
<proteinExistence type="inferred from homology"/>
<dbReference type="AlphaFoldDB" id="A0A561BAL0"/>